<dbReference type="Pfam" id="PF02470">
    <property type="entry name" value="MlaD"/>
    <property type="match status" value="1"/>
</dbReference>
<gene>
    <name evidence="3" type="ORF">FGF68_06440</name>
</gene>
<comment type="caution">
    <text evidence="3">The sequence shown here is derived from an EMBL/GenBank/DDBJ whole genome shotgun (WGS) entry which is preliminary data.</text>
</comment>
<name>A0A5C4S0V5_PROVB</name>
<keyword evidence="4" id="KW-1185">Reference proteome</keyword>
<feature type="transmembrane region" description="Helical" evidence="1">
    <location>
        <begin position="12"/>
        <end position="32"/>
    </location>
</feature>
<reference evidence="3 4" key="1">
    <citation type="submission" date="2019-05" db="EMBL/GenBank/DDBJ databases">
        <title>Draft Whole-Genome sequence of the green sulfur bacterium Prosthecochloris vibrioformis DSM 260.</title>
        <authorList>
            <person name="Meyer T.E."/>
            <person name="Kyndt J.A."/>
        </authorList>
    </citation>
    <scope>NUCLEOTIDE SEQUENCE [LARGE SCALE GENOMIC DNA]</scope>
    <source>
        <strain evidence="3 4">DSM 260</strain>
    </source>
</reference>
<sequence length="286" mass="30969">MRNPNTLKWSDLKTGIFFIVGIGLAAYLGLVVGKNSSLFKSVTTINMLAPNVENLAENNYVSVAGKKIGTVSSLDFVTEDDSLMVLIELRLQNEHSNIVTRDSRASIKSLGILGDKYIDITTGHADPVRNGDFITLDQSGVSMSSLTESAAKAMEELNTLLADINEGRGPVGRLLKSEEMADNLDETIASLNSFSRELRDGDGALQKLISDKTLATDLTQAVANINDAASNADDLLSKLSSDNGTIGQLHSNPALYENLNESLQSLDSLLVDLKENPKRYVRFSIF</sequence>
<feature type="domain" description="Mce/MlaD" evidence="2">
    <location>
        <begin position="43"/>
        <end position="123"/>
    </location>
</feature>
<keyword evidence="1" id="KW-0812">Transmembrane</keyword>
<keyword evidence="1" id="KW-0472">Membrane</keyword>
<dbReference type="RefSeq" id="WP_068866370.1">
    <property type="nucleotide sequence ID" value="NZ_VDCI01000004.1"/>
</dbReference>
<proteinExistence type="predicted"/>
<dbReference type="InterPro" id="IPR003399">
    <property type="entry name" value="Mce/MlaD"/>
</dbReference>
<dbReference type="PANTHER" id="PTHR33371">
    <property type="entry name" value="INTERMEMBRANE PHOSPHOLIPID TRANSPORT SYSTEM BINDING PROTEIN MLAD-RELATED"/>
    <property type="match status" value="1"/>
</dbReference>
<evidence type="ECO:0000256" key="1">
    <source>
        <dbReference type="SAM" id="Phobius"/>
    </source>
</evidence>
<keyword evidence="1" id="KW-1133">Transmembrane helix</keyword>
<dbReference type="Proteomes" id="UP000309544">
    <property type="component" value="Unassembled WGS sequence"/>
</dbReference>
<organism evidence="3 4">
    <name type="scientific">Prosthecochloris vibrioformis</name>
    <name type="common">Chlorobium vibrioforme</name>
    <dbReference type="NCBI Taxonomy" id="1098"/>
    <lineage>
        <taxon>Bacteria</taxon>
        <taxon>Pseudomonadati</taxon>
        <taxon>Chlorobiota</taxon>
        <taxon>Chlorobiia</taxon>
        <taxon>Chlorobiales</taxon>
        <taxon>Chlorobiaceae</taxon>
        <taxon>Prosthecochloris</taxon>
    </lineage>
</organism>
<evidence type="ECO:0000313" key="3">
    <source>
        <dbReference type="EMBL" id="TNJ36697.1"/>
    </source>
</evidence>
<evidence type="ECO:0000313" key="4">
    <source>
        <dbReference type="Proteomes" id="UP000309544"/>
    </source>
</evidence>
<dbReference type="AlphaFoldDB" id="A0A5C4S0V5"/>
<dbReference type="EMBL" id="VDCI01000004">
    <property type="protein sequence ID" value="TNJ36697.1"/>
    <property type="molecule type" value="Genomic_DNA"/>
</dbReference>
<dbReference type="PANTHER" id="PTHR33371:SF4">
    <property type="entry name" value="INTERMEMBRANE PHOSPHOLIPID TRANSPORT SYSTEM BINDING PROTEIN MLAD"/>
    <property type="match status" value="1"/>
</dbReference>
<accession>A0A5C4S0V5</accession>
<evidence type="ECO:0000259" key="2">
    <source>
        <dbReference type="Pfam" id="PF02470"/>
    </source>
</evidence>
<protein>
    <submittedName>
        <fullName evidence="3">MCE family protein</fullName>
    </submittedName>
</protein>
<dbReference type="InterPro" id="IPR052336">
    <property type="entry name" value="MlaD_Phospholipid_Transporter"/>
</dbReference>